<feature type="transmembrane region" description="Helical" evidence="5">
    <location>
        <begin position="268"/>
        <end position="286"/>
    </location>
</feature>
<feature type="domain" description="O-antigen ligase-related" evidence="6">
    <location>
        <begin position="234"/>
        <end position="359"/>
    </location>
</feature>
<feature type="transmembrane region" description="Helical" evidence="5">
    <location>
        <begin position="404"/>
        <end position="423"/>
    </location>
</feature>
<comment type="caution">
    <text evidence="7">The sequence shown here is derived from an EMBL/GenBank/DDBJ whole genome shotgun (WGS) entry which is preliminary data.</text>
</comment>
<dbReference type="AlphaFoldDB" id="A0A271KJJ1"/>
<protein>
    <recommendedName>
        <fullName evidence="6">O-antigen ligase-related domain-containing protein</fullName>
    </recommendedName>
</protein>
<keyword evidence="4 5" id="KW-0472">Membrane</keyword>
<feature type="transmembrane region" description="Helical" evidence="5">
    <location>
        <begin position="246"/>
        <end position="261"/>
    </location>
</feature>
<gene>
    <name evidence="7" type="ORF">CIT31_09315</name>
</gene>
<evidence type="ECO:0000256" key="4">
    <source>
        <dbReference type="ARBA" id="ARBA00023136"/>
    </source>
</evidence>
<feature type="transmembrane region" description="Helical" evidence="5">
    <location>
        <begin position="199"/>
        <end position="216"/>
    </location>
</feature>
<keyword evidence="2 5" id="KW-0812">Transmembrane</keyword>
<feature type="transmembrane region" description="Helical" evidence="5">
    <location>
        <begin position="72"/>
        <end position="92"/>
    </location>
</feature>
<feature type="transmembrane region" description="Helical" evidence="5">
    <location>
        <begin position="162"/>
        <end position="179"/>
    </location>
</feature>
<keyword evidence="8" id="KW-1185">Reference proteome</keyword>
<evidence type="ECO:0000256" key="2">
    <source>
        <dbReference type="ARBA" id="ARBA00022692"/>
    </source>
</evidence>
<name>A0A271KJJ1_9HYPH</name>
<organism evidence="7 8">
    <name type="scientific">Mesorhizobium wenxiniae</name>
    <dbReference type="NCBI Taxonomy" id="2014805"/>
    <lineage>
        <taxon>Bacteria</taxon>
        <taxon>Pseudomonadati</taxon>
        <taxon>Pseudomonadota</taxon>
        <taxon>Alphaproteobacteria</taxon>
        <taxon>Hyphomicrobiales</taxon>
        <taxon>Phyllobacteriaceae</taxon>
        <taxon>Mesorhizobium</taxon>
    </lineage>
</organism>
<evidence type="ECO:0000256" key="5">
    <source>
        <dbReference type="SAM" id="Phobius"/>
    </source>
</evidence>
<reference evidence="7 8" key="1">
    <citation type="submission" date="2017-08" db="EMBL/GenBank/DDBJ databases">
        <title>Mesorhizobium wenxinae sp. nov., a novel rhizobial species isolated from root nodules of chickpea (Cicer arietinum L.).</title>
        <authorList>
            <person name="Zhang J."/>
        </authorList>
    </citation>
    <scope>NUCLEOTIDE SEQUENCE [LARGE SCALE GENOMIC DNA]</scope>
    <source>
        <strain evidence="8">WYCCWR 10019</strain>
    </source>
</reference>
<dbReference type="InterPro" id="IPR007016">
    <property type="entry name" value="O-antigen_ligase-rel_domated"/>
</dbReference>
<keyword evidence="3 5" id="KW-1133">Transmembrane helix</keyword>
<dbReference type="GO" id="GO:0016020">
    <property type="term" value="C:membrane"/>
    <property type="evidence" value="ECO:0007669"/>
    <property type="project" value="UniProtKB-SubCell"/>
</dbReference>
<feature type="transmembrane region" description="Helical" evidence="5">
    <location>
        <begin position="223"/>
        <end position="240"/>
    </location>
</feature>
<evidence type="ECO:0000313" key="7">
    <source>
        <dbReference type="EMBL" id="PAP95968.1"/>
    </source>
</evidence>
<dbReference type="EMBL" id="NPKH01000016">
    <property type="protein sequence ID" value="PAP95968.1"/>
    <property type="molecule type" value="Genomic_DNA"/>
</dbReference>
<accession>A0A271KJJ1</accession>
<feature type="transmembrane region" description="Helical" evidence="5">
    <location>
        <begin position="104"/>
        <end position="123"/>
    </location>
</feature>
<sequence>MYSGFLKWTSLMTQRTNVRYDADSTRGGIGHRFAPYVDRRILLSPATAFALAICGIYSFAGLINWFDPEGSTWSILVRLAIVLITVGSYVLLPAKVRSSTAALIPLKIFFVLYLCRLVENVYFSSINIASGPMMVFSIFLVTSVGTTLLLASMDRAIKNTDMILAMNTLCIIFLFGLYLNRDMLFVSQGERISLDKINPIAMGHTAFAFLIYFFLVLGKTKKLTIQSAILGPMLLLVVVFSRSRGAYIAGAGALLVYILLLKGSKRVFAVLGALVVAMAILATSGVELIDVVIARLQTINVDTDQSTMIRSQLFAGAWRQFLESPVFGRYAVEMRFNFYPHNIYLESLMAVGALGSLPFAAHIVLALRSTVGIIRSGKFPLAAVLAAVLFIREAIAGLASGSLWGNSLFWVTSALTISFWYGYQGFLAKNRNPEIKAY</sequence>
<proteinExistence type="predicted"/>
<dbReference type="Proteomes" id="UP000215931">
    <property type="component" value="Unassembled WGS sequence"/>
</dbReference>
<evidence type="ECO:0000259" key="6">
    <source>
        <dbReference type="Pfam" id="PF04932"/>
    </source>
</evidence>
<feature type="transmembrane region" description="Helical" evidence="5">
    <location>
        <begin position="129"/>
        <end position="150"/>
    </location>
</feature>
<evidence type="ECO:0000313" key="8">
    <source>
        <dbReference type="Proteomes" id="UP000215931"/>
    </source>
</evidence>
<comment type="subcellular location">
    <subcellularLocation>
        <location evidence="1">Membrane</location>
        <topology evidence="1">Multi-pass membrane protein</topology>
    </subcellularLocation>
</comment>
<evidence type="ECO:0000256" key="1">
    <source>
        <dbReference type="ARBA" id="ARBA00004141"/>
    </source>
</evidence>
<dbReference type="OrthoDB" id="8077069at2"/>
<dbReference type="Pfam" id="PF04932">
    <property type="entry name" value="Wzy_C"/>
    <property type="match status" value="1"/>
</dbReference>
<feature type="transmembrane region" description="Helical" evidence="5">
    <location>
        <begin position="343"/>
        <end position="367"/>
    </location>
</feature>
<evidence type="ECO:0000256" key="3">
    <source>
        <dbReference type="ARBA" id="ARBA00022989"/>
    </source>
</evidence>
<feature type="transmembrane region" description="Helical" evidence="5">
    <location>
        <begin position="41"/>
        <end position="66"/>
    </location>
</feature>
<feature type="transmembrane region" description="Helical" evidence="5">
    <location>
        <begin position="379"/>
        <end position="398"/>
    </location>
</feature>